<dbReference type="OrthoDB" id="6412825at2"/>
<protein>
    <submittedName>
        <fullName evidence="3">DNA topoisomerase</fullName>
    </submittedName>
</protein>
<evidence type="ECO:0000259" key="2">
    <source>
        <dbReference type="Pfam" id="PF01396"/>
    </source>
</evidence>
<feature type="domain" description="DNA topoisomerase type IA zn finger" evidence="2">
    <location>
        <begin position="110"/>
        <end position="147"/>
    </location>
</feature>
<evidence type="ECO:0000313" key="3">
    <source>
        <dbReference type="EMBL" id="KDM91423.1"/>
    </source>
</evidence>
<feature type="domain" description="DNA topoisomerase type IA zn finger" evidence="2">
    <location>
        <begin position="21"/>
        <end position="55"/>
    </location>
</feature>
<organism evidence="3 4">
    <name type="scientific">Photobacterium galatheae</name>
    <dbReference type="NCBI Taxonomy" id="1654360"/>
    <lineage>
        <taxon>Bacteria</taxon>
        <taxon>Pseudomonadati</taxon>
        <taxon>Pseudomonadota</taxon>
        <taxon>Gammaproteobacteria</taxon>
        <taxon>Vibrionales</taxon>
        <taxon>Vibrionaceae</taxon>
        <taxon>Photobacterium</taxon>
    </lineage>
</organism>
<dbReference type="STRING" id="1654360.EA58_11710"/>
<dbReference type="GO" id="GO:0003917">
    <property type="term" value="F:DNA topoisomerase type I (single strand cut, ATP-independent) activity"/>
    <property type="evidence" value="ECO:0007669"/>
    <property type="project" value="InterPro"/>
</dbReference>
<evidence type="ECO:0000256" key="1">
    <source>
        <dbReference type="SAM" id="MobiDB-lite"/>
    </source>
</evidence>
<dbReference type="GO" id="GO:0006265">
    <property type="term" value="P:DNA topological change"/>
    <property type="evidence" value="ECO:0007669"/>
    <property type="project" value="InterPro"/>
</dbReference>
<feature type="region of interest" description="Disordered" evidence="1">
    <location>
        <begin position="178"/>
        <end position="201"/>
    </location>
</feature>
<feature type="domain" description="DNA topoisomerase type IA zn finger" evidence="2">
    <location>
        <begin position="150"/>
        <end position="169"/>
    </location>
</feature>
<dbReference type="AlphaFoldDB" id="A0A066RVK7"/>
<dbReference type="GO" id="GO:0005694">
    <property type="term" value="C:chromosome"/>
    <property type="evidence" value="ECO:0007669"/>
    <property type="project" value="InterPro"/>
</dbReference>
<reference evidence="3 4" key="1">
    <citation type="submission" date="2014-04" db="EMBL/GenBank/DDBJ databases">
        <title>Draft genome sequence of Photobacterium halotolerans S2753: a solonamide, ngercheumicin and holomycin producer.</title>
        <authorList>
            <person name="Machado H.R."/>
            <person name="Gram L."/>
        </authorList>
    </citation>
    <scope>NUCLEOTIDE SEQUENCE [LARGE SCALE GENOMIC DNA]</scope>
    <source>
        <strain evidence="3 4">S2753</strain>
    </source>
</reference>
<dbReference type="Gene3D" id="3.30.65.10">
    <property type="entry name" value="Bacterial Topoisomerase I, domain 1"/>
    <property type="match status" value="3"/>
</dbReference>
<proteinExistence type="predicted"/>
<dbReference type="RefSeq" id="WP_036752603.1">
    <property type="nucleotide sequence ID" value="NZ_JAGSGC010000017.1"/>
</dbReference>
<comment type="caution">
    <text evidence="3">The sequence shown here is derived from an EMBL/GenBank/DDBJ whole genome shotgun (WGS) entry which is preliminary data.</text>
</comment>
<dbReference type="InterPro" id="IPR000380">
    <property type="entry name" value="Topo_IA"/>
</dbReference>
<evidence type="ECO:0000313" key="4">
    <source>
        <dbReference type="Proteomes" id="UP000027192"/>
    </source>
</evidence>
<keyword evidence="4" id="KW-1185">Reference proteome</keyword>
<gene>
    <name evidence="3" type="ORF">EA58_11710</name>
</gene>
<sequence>MASKINPELFSTHPTHEETPCPQCGAALFIRHGKHGPFLGCSAYPACDYIKPLHHNDGHIVKPLGQPCPDCGSELVLRQGRYGMFIGCSAYPACHYLASPEKKAEETHMTCPECQKGHLVERKSRYGKRFYACDQYPSCRFAVNAPPVPGQCEQCGFGLLIEKKLARGTKLQCADRKCGHYQSEPDSSKPEKTPSSEADDA</sequence>
<dbReference type="SUPFAM" id="SSF57783">
    <property type="entry name" value="Zinc beta-ribbon"/>
    <property type="match status" value="2"/>
</dbReference>
<dbReference type="EMBL" id="JMIB01000022">
    <property type="protein sequence ID" value="KDM91423.1"/>
    <property type="molecule type" value="Genomic_DNA"/>
</dbReference>
<accession>A0A066RVK7</accession>
<dbReference type="PANTHER" id="PTHR42785:SF1">
    <property type="entry name" value="DNA TOPOISOMERASE"/>
    <property type="match status" value="1"/>
</dbReference>
<dbReference type="GO" id="GO:0003677">
    <property type="term" value="F:DNA binding"/>
    <property type="evidence" value="ECO:0007669"/>
    <property type="project" value="InterPro"/>
</dbReference>
<dbReference type="InterPro" id="IPR013498">
    <property type="entry name" value="Topo_IA_Znf"/>
</dbReference>
<name>A0A066RVK7_9GAMM</name>
<dbReference type="PANTHER" id="PTHR42785">
    <property type="entry name" value="DNA TOPOISOMERASE, TYPE IA, CORE"/>
    <property type="match status" value="1"/>
</dbReference>
<keyword evidence="3" id="KW-0413">Isomerase</keyword>
<dbReference type="Proteomes" id="UP000027192">
    <property type="component" value="Unassembled WGS sequence"/>
</dbReference>
<feature type="domain" description="DNA topoisomerase type IA zn finger" evidence="2">
    <location>
        <begin position="66"/>
        <end position="102"/>
    </location>
</feature>
<dbReference type="Pfam" id="PF01396">
    <property type="entry name" value="Zn_ribbon_Top1"/>
    <property type="match status" value="4"/>
</dbReference>